<accession>A0ABQ6A364</accession>
<comment type="caution">
    <text evidence="1">The sequence shown here is derived from an EMBL/GenBank/DDBJ whole genome shotgun (WGS) entry which is preliminary data.</text>
</comment>
<gene>
    <name evidence="1" type="ORF">GCM10007878_24560</name>
</gene>
<dbReference type="Proteomes" id="UP001156682">
    <property type="component" value="Unassembled WGS sequence"/>
</dbReference>
<protein>
    <submittedName>
        <fullName evidence="1">Uncharacterized protein</fullName>
    </submittedName>
</protein>
<evidence type="ECO:0000313" key="2">
    <source>
        <dbReference type="Proteomes" id="UP001156682"/>
    </source>
</evidence>
<sequence length="650" mass="72740">MTLELETKKINKLLKLSLVTIAGFFSLLFFFAVQASEVPASLEGEYSFVAKKTGGPYYYNNYLDSISAPSVLLSKQCPKKGKGDCWYIIKNNNGDLLKKFSTKKSVTSRAIGRYKNSAYMYFSESYRSGDKTIVRYYLIDNKGKVSRVDKNVVDTLAIKISYTGRIVALKSNGIYVDGLKTSDSIPIGLEYAEIGTNPQGDMAIIAIDSYGGIHLSDFNGWVKSDTSLTHKGDRLGVLSVHPADNKVHFSVYKYVNSYNKGLIYGRADISENKVVSGWLFNSENENIGFDPDIYKFNESILVAATNSSKSNLAYFIIPLNIDETKLAETSPLHIWGFENEKNLELILGTGVASLNWEAKADVKNDSTTYATTKYNLPKSLYKSVWLQGKWGNKQLAVMYAKNEAESMGGQAKKASKLINAVFDVNGLFGPRTSLRLAKEQSQLAGTASMSSDPSVNNLNGIQNTAFETKFDRYSGLVLFERGLYTGLVYETYNMPGMLGFSDQSKEIKYVGYDSKSQLKKYGLVVGYDIMDYARRYENNYNRFYYDGLIGFSFVDVKVSSELKDALSSQEKKLKSPDGFSIDAKLDLGYVYQRKFKKLSGLGYMLTAGYRVKASYLGSTQSDDDKKKLEKNEVALEFDRYDIWGSSHLRV</sequence>
<proteinExistence type="predicted"/>
<dbReference type="EMBL" id="BSOR01000059">
    <property type="protein sequence ID" value="GLR65017.1"/>
    <property type="molecule type" value="Genomic_DNA"/>
</dbReference>
<reference evidence="2" key="1">
    <citation type="journal article" date="2019" name="Int. J. Syst. Evol. Microbiol.">
        <title>The Global Catalogue of Microorganisms (GCM) 10K type strain sequencing project: providing services to taxonomists for standard genome sequencing and annotation.</title>
        <authorList>
            <consortium name="The Broad Institute Genomics Platform"/>
            <consortium name="The Broad Institute Genome Sequencing Center for Infectious Disease"/>
            <person name="Wu L."/>
            <person name="Ma J."/>
        </authorList>
    </citation>
    <scope>NUCLEOTIDE SEQUENCE [LARGE SCALE GENOMIC DNA]</scope>
    <source>
        <strain evidence="2">NBRC 100033</strain>
    </source>
</reference>
<name>A0ABQ6A364_9GAMM</name>
<keyword evidence="2" id="KW-1185">Reference proteome</keyword>
<organism evidence="1 2">
    <name type="scientific">Marinospirillum insulare</name>
    <dbReference type="NCBI Taxonomy" id="217169"/>
    <lineage>
        <taxon>Bacteria</taxon>
        <taxon>Pseudomonadati</taxon>
        <taxon>Pseudomonadota</taxon>
        <taxon>Gammaproteobacteria</taxon>
        <taxon>Oceanospirillales</taxon>
        <taxon>Oceanospirillaceae</taxon>
        <taxon>Marinospirillum</taxon>
    </lineage>
</organism>
<dbReference type="RefSeq" id="WP_027851989.1">
    <property type="nucleotide sequence ID" value="NZ_BSOR01000059.1"/>
</dbReference>
<evidence type="ECO:0000313" key="1">
    <source>
        <dbReference type="EMBL" id="GLR65017.1"/>
    </source>
</evidence>